<dbReference type="PANTHER" id="PTHR10566:SF113">
    <property type="entry name" value="PROTEIN ACTIVITY OF BC1 COMPLEX KINASE 7, CHLOROPLASTIC"/>
    <property type="match status" value="1"/>
</dbReference>
<gene>
    <name evidence="4" type="ORF">FHQ18_11185</name>
</gene>
<dbReference type="EMBL" id="VFJB01000009">
    <property type="protein sequence ID" value="KAA0257125.1"/>
    <property type="molecule type" value="Genomic_DNA"/>
</dbReference>
<dbReference type="AlphaFoldDB" id="A0A5A8F2K5"/>
<protein>
    <submittedName>
        <fullName evidence="4">AarF/ABC1/UbiB kinase family protein</fullName>
    </submittedName>
</protein>
<evidence type="ECO:0000256" key="1">
    <source>
        <dbReference type="ARBA" id="ARBA00009670"/>
    </source>
</evidence>
<dbReference type="OrthoDB" id="9795390at2"/>
<comment type="caution">
    <text evidence="4">The sequence shown here is derived from an EMBL/GenBank/DDBJ whole genome shotgun (WGS) entry which is preliminary data.</text>
</comment>
<keyword evidence="2" id="KW-0472">Membrane</keyword>
<feature type="transmembrane region" description="Helical" evidence="2">
    <location>
        <begin position="501"/>
        <end position="519"/>
    </location>
</feature>
<organism evidence="4 5">
    <name type="scientific">Deferribacter autotrophicus</name>
    <dbReference type="NCBI Taxonomy" id="500465"/>
    <lineage>
        <taxon>Bacteria</taxon>
        <taxon>Pseudomonadati</taxon>
        <taxon>Deferribacterota</taxon>
        <taxon>Deferribacteres</taxon>
        <taxon>Deferribacterales</taxon>
        <taxon>Deferribacteraceae</taxon>
        <taxon>Deferribacter</taxon>
    </lineage>
</organism>
<name>A0A5A8F2K5_9BACT</name>
<evidence type="ECO:0000256" key="2">
    <source>
        <dbReference type="SAM" id="Phobius"/>
    </source>
</evidence>
<evidence type="ECO:0000313" key="4">
    <source>
        <dbReference type="EMBL" id="KAA0257125.1"/>
    </source>
</evidence>
<dbReference type="InterPro" id="IPR011009">
    <property type="entry name" value="Kinase-like_dom_sf"/>
</dbReference>
<dbReference type="Proteomes" id="UP000322876">
    <property type="component" value="Unassembled WGS sequence"/>
</dbReference>
<keyword evidence="4" id="KW-0808">Transferase</keyword>
<dbReference type="InterPro" id="IPR050154">
    <property type="entry name" value="UbiB_kinase"/>
</dbReference>
<keyword evidence="2" id="KW-0812">Transmembrane</keyword>
<evidence type="ECO:0000313" key="5">
    <source>
        <dbReference type="Proteomes" id="UP000322876"/>
    </source>
</evidence>
<evidence type="ECO:0000259" key="3">
    <source>
        <dbReference type="Pfam" id="PF03109"/>
    </source>
</evidence>
<feature type="domain" description="ABC1 atypical kinase-like" evidence="3">
    <location>
        <begin position="97"/>
        <end position="339"/>
    </location>
</feature>
<comment type="similarity">
    <text evidence="1">Belongs to the protein kinase superfamily. ADCK protein kinase family.</text>
</comment>
<accession>A0A5A8F2K5</accession>
<dbReference type="CDD" id="cd05121">
    <property type="entry name" value="ABC1_ADCK3-like"/>
    <property type="match status" value="1"/>
</dbReference>
<dbReference type="Gene3D" id="1.10.510.10">
    <property type="entry name" value="Transferase(Phosphotransferase) domain 1"/>
    <property type="match status" value="1"/>
</dbReference>
<sequence length="557" mass="64963">MNFIRTFRNINRLKEILFVIASHGFGKYLDDIYLSSLIGFGKKIITFGRYKRTSALPVEVRIREMLETLGPTFIKLGQMLSTRDDLIPAKLAQELSKLQDSVLSIPFEKINEKLKRIYKEPSKYFDYIEETPLAAASIAQVHRARLKNGQDVVLKIKREGIKEQVETDFAIALWIAKTAERYIEEAAELRISEYLEEFYNQLQKELDFEIEIAYMKRFKEFFKDNSKIVIPEVFEDISNDDVIVMSYHSGIPIDEIERLKKAGFDTKEIAEVGVDFYMQQVFDLHLFHGDPHPGNFVIDEKGRIVVFDFGIVGKIDRELLIHLSHLFKCLIEFDIEALVDEFVNFGIINEDQDIRKIKSELTDLLLPVYGKELERVNMKKSIERIFVIGKKFKFYFPKDYFLIMKTFMFLEATGRKLYPDFNMIEYAKEYAYKVIKHELSFDILLNDFKRLIADYKYVIENFPKNYKRLVKKIENAELGVNVIIKELDEYIKHHDRASNRLGFSIMIAFTVFSSTIMLIENFGPKIYGISAFGIAGLFASMMMGILLAIGYFKSGRL</sequence>
<dbReference type="RefSeq" id="WP_149267268.1">
    <property type="nucleotide sequence ID" value="NZ_VFJB01000009.1"/>
</dbReference>
<dbReference type="PANTHER" id="PTHR10566">
    <property type="entry name" value="CHAPERONE-ACTIVITY OF BC1 COMPLEX CABC1 -RELATED"/>
    <property type="match status" value="1"/>
</dbReference>
<reference evidence="4 5" key="1">
    <citation type="submission" date="2019-06" db="EMBL/GenBank/DDBJ databases">
        <title>Genomic insights into carbon and energy metabolism of Deferribacter autotrophicus revealed new metabolic traits in the phylum Deferribacteres.</title>
        <authorList>
            <person name="Slobodkin A.I."/>
            <person name="Slobodkina G.B."/>
            <person name="Allioux M."/>
            <person name="Alain K."/>
            <person name="Jebbar M."/>
            <person name="Shadrin V."/>
            <person name="Kublanov I.V."/>
            <person name="Toshchakov S.V."/>
            <person name="Bonch-Osmolovskaya E.A."/>
        </authorList>
    </citation>
    <scope>NUCLEOTIDE SEQUENCE [LARGE SCALE GENOMIC DNA]</scope>
    <source>
        <strain evidence="4 5">SL50</strain>
    </source>
</reference>
<keyword evidence="4" id="KW-0418">Kinase</keyword>
<dbReference type="InterPro" id="IPR004147">
    <property type="entry name" value="ABC1_dom"/>
</dbReference>
<keyword evidence="5" id="KW-1185">Reference proteome</keyword>
<feature type="transmembrane region" description="Helical" evidence="2">
    <location>
        <begin position="531"/>
        <end position="552"/>
    </location>
</feature>
<dbReference type="GO" id="GO:0016301">
    <property type="term" value="F:kinase activity"/>
    <property type="evidence" value="ECO:0007669"/>
    <property type="project" value="UniProtKB-KW"/>
</dbReference>
<proteinExistence type="inferred from homology"/>
<dbReference type="Pfam" id="PF03109">
    <property type="entry name" value="ABC1"/>
    <property type="match status" value="1"/>
</dbReference>
<dbReference type="SUPFAM" id="SSF56112">
    <property type="entry name" value="Protein kinase-like (PK-like)"/>
    <property type="match status" value="1"/>
</dbReference>
<keyword evidence="2" id="KW-1133">Transmembrane helix</keyword>